<dbReference type="PANTHER" id="PTHR43668:SF2">
    <property type="entry name" value="ALLANTOINASE"/>
    <property type="match status" value="1"/>
</dbReference>
<dbReference type="Proteomes" id="UP000317990">
    <property type="component" value="Unassembled WGS sequence"/>
</dbReference>
<dbReference type="SUPFAM" id="SSF51556">
    <property type="entry name" value="Metallo-dependent hydrolases"/>
    <property type="match status" value="1"/>
</dbReference>
<dbReference type="InterPro" id="IPR011059">
    <property type="entry name" value="Metal-dep_hydrolase_composite"/>
</dbReference>
<dbReference type="Gene3D" id="3.20.20.140">
    <property type="entry name" value="Metal-dependent hydrolases"/>
    <property type="match status" value="1"/>
</dbReference>
<dbReference type="InterPro" id="IPR032466">
    <property type="entry name" value="Metal_Hydrolase"/>
</dbReference>
<dbReference type="EMBL" id="SRMO01000083">
    <property type="protein sequence ID" value="TGG91181.1"/>
    <property type="molecule type" value="Genomic_DNA"/>
</dbReference>
<dbReference type="InterPro" id="IPR050138">
    <property type="entry name" value="DHOase/Allantoinase_Hydrolase"/>
</dbReference>
<protein>
    <submittedName>
        <fullName evidence="1">Dihydroorotase</fullName>
    </submittedName>
</protein>
<dbReference type="GO" id="GO:0005737">
    <property type="term" value="C:cytoplasm"/>
    <property type="evidence" value="ECO:0007669"/>
    <property type="project" value="TreeGrafter"/>
</dbReference>
<dbReference type="SUPFAM" id="SSF51338">
    <property type="entry name" value="Composite domain of metallo-dependent hydrolases"/>
    <property type="match status" value="1"/>
</dbReference>
<proteinExistence type="predicted"/>
<sequence length="433" mass="46505">MPPDGAPVILLHNVQLLRGEGHSPERADVLLQGSSLALMAAAGSRQPGPAEQLVDAGGWLLAPCLTDPHSRLDDPCAGVADDLQRLARTAIRGGYGTVGLLPNARPWRDRPEQFALQWPEPLELLLWGGFSRRGEGQLFSDHEALLEAGACGLSEGEDCPSASLMMQGLRLLSSRPRPVPLALAPLRRSLDQGGWVREGVDGLRNGLPLDPPASELLPLMELLTAQAQLQPASATSLRLLNMSTAPGVALLQAHRPTVQASVHWWQLVADSSSISQPWDSWRIRPSLGTPADREALIAAAAAGVITAAAVHHRAIDGEDQLLPTAERPVGLAGYAQVLPLLWDQLLNQRSWSLHQLWSLLSFGPRRFLGMDPETLEPGTRRWLLFDPDATWRLTAAALGTDAGNLPLRGTTLRGRVIATGLAATPWIPLSCGN</sequence>
<dbReference type="AlphaFoldDB" id="A0A524RM05"/>
<reference evidence="1 2" key="1">
    <citation type="journal article" date="2019" name="mSystems">
        <title>Life at home and on the roam: Genomic adaptions reflect the dual lifestyle of an intracellular, facultative symbiont.</title>
        <authorList>
            <person name="Burgsdorf I."/>
        </authorList>
    </citation>
    <scope>NUCLEOTIDE SEQUENCE [LARGE SCALE GENOMIC DNA]</scope>
    <source>
        <strain evidence="1">277cV</strain>
    </source>
</reference>
<dbReference type="Gene3D" id="2.30.40.10">
    <property type="entry name" value="Urease, subunit C, domain 1"/>
    <property type="match status" value="1"/>
</dbReference>
<dbReference type="GO" id="GO:0004038">
    <property type="term" value="F:allantoinase activity"/>
    <property type="evidence" value="ECO:0007669"/>
    <property type="project" value="TreeGrafter"/>
</dbReference>
<evidence type="ECO:0000313" key="2">
    <source>
        <dbReference type="Proteomes" id="UP000317990"/>
    </source>
</evidence>
<dbReference type="GO" id="GO:0006145">
    <property type="term" value="P:purine nucleobase catabolic process"/>
    <property type="evidence" value="ECO:0007669"/>
    <property type="project" value="TreeGrafter"/>
</dbReference>
<accession>A0A524RM05</accession>
<organism evidence="1 2">
    <name type="scientific">Aphanocapsa feldmannii 277cV</name>
    <dbReference type="NCBI Taxonomy" id="2507553"/>
    <lineage>
        <taxon>Bacteria</taxon>
        <taxon>Bacillati</taxon>
        <taxon>Cyanobacteriota</taxon>
        <taxon>Cyanophyceae</taxon>
        <taxon>Oscillatoriophycideae</taxon>
        <taxon>Chroococcales</taxon>
        <taxon>Microcystaceae</taxon>
        <taxon>Aphanocapsa</taxon>
    </lineage>
</organism>
<gene>
    <name evidence="1" type="ORF">ERJ67_08545</name>
</gene>
<evidence type="ECO:0000313" key="1">
    <source>
        <dbReference type="EMBL" id="TGG91181.1"/>
    </source>
</evidence>
<dbReference type="PANTHER" id="PTHR43668">
    <property type="entry name" value="ALLANTOINASE"/>
    <property type="match status" value="1"/>
</dbReference>
<name>A0A524RM05_9CHRO</name>
<comment type="caution">
    <text evidence="1">The sequence shown here is derived from an EMBL/GenBank/DDBJ whole genome shotgun (WGS) entry which is preliminary data.</text>
</comment>